<dbReference type="Pfam" id="PF08574">
    <property type="entry name" value="Iwr1"/>
    <property type="match status" value="1"/>
</dbReference>
<feature type="compositionally biased region" description="Acidic residues" evidence="2">
    <location>
        <begin position="305"/>
        <end position="316"/>
    </location>
</feature>
<dbReference type="EMBL" id="ML986489">
    <property type="protein sequence ID" value="KAF2277794.1"/>
    <property type="molecule type" value="Genomic_DNA"/>
</dbReference>
<feature type="region of interest" description="Disordered" evidence="2">
    <location>
        <begin position="273"/>
        <end position="355"/>
    </location>
</feature>
<dbReference type="PANTHER" id="PTHR28063:SF1">
    <property type="entry name" value="RNA POLYMERASE II NUCLEAR LOCALIZATION PROTEIN IWR1"/>
    <property type="match status" value="1"/>
</dbReference>
<feature type="region of interest" description="Disordered" evidence="2">
    <location>
        <begin position="107"/>
        <end position="165"/>
    </location>
</feature>
<feature type="compositionally biased region" description="Basic and acidic residues" evidence="2">
    <location>
        <begin position="317"/>
        <end position="327"/>
    </location>
</feature>
<dbReference type="RefSeq" id="XP_033655333.1">
    <property type="nucleotide sequence ID" value="XM_033800789.1"/>
</dbReference>
<accession>A0A6A6JNH0</accession>
<keyword evidence="5" id="KW-1185">Reference proteome</keyword>
<feature type="compositionally biased region" description="Low complexity" evidence="2">
    <location>
        <begin position="214"/>
        <end position="223"/>
    </location>
</feature>
<dbReference type="Proteomes" id="UP000800097">
    <property type="component" value="Unassembled WGS sequence"/>
</dbReference>
<protein>
    <recommendedName>
        <fullName evidence="3">Transcription factor Iwr1 domain-containing protein</fullName>
    </recommendedName>
</protein>
<feature type="compositionally biased region" description="Acidic residues" evidence="2">
    <location>
        <begin position="328"/>
        <end position="349"/>
    </location>
</feature>
<proteinExistence type="inferred from homology"/>
<feature type="region of interest" description="Disordered" evidence="2">
    <location>
        <begin position="180"/>
        <end position="238"/>
    </location>
</feature>
<dbReference type="PANTHER" id="PTHR28063">
    <property type="entry name" value="RNA POLYMERASE II NUCLEAR LOCALIZATION PROTEIN IWR1"/>
    <property type="match status" value="1"/>
</dbReference>
<gene>
    <name evidence="4" type="ORF">EI97DRAFT_457037</name>
</gene>
<feature type="compositionally biased region" description="Acidic residues" evidence="2">
    <location>
        <begin position="273"/>
        <end position="297"/>
    </location>
</feature>
<feature type="compositionally biased region" description="Basic and acidic residues" evidence="2">
    <location>
        <begin position="36"/>
        <end position="51"/>
    </location>
</feature>
<comment type="similarity">
    <text evidence="1">Belongs to the IWR1/SLC7A6OS family.</text>
</comment>
<evidence type="ECO:0000259" key="3">
    <source>
        <dbReference type="Pfam" id="PF08574"/>
    </source>
</evidence>
<evidence type="ECO:0000256" key="2">
    <source>
        <dbReference type="SAM" id="MobiDB-lite"/>
    </source>
</evidence>
<dbReference type="InterPro" id="IPR040150">
    <property type="entry name" value="Iwr1"/>
</dbReference>
<dbReference type="GO" id="GO:0005737">
    <property type="term" value="C:cytoplasm"/>
    <property type="evidence" value="ECO:0007669"/>
    <property type="project" value="TreeGrafter"/>
</dbReference>
<dbReference type="OrthoDB" id="6255506at2759"/>
<sequence length="370" mass="41090">MSANAPQTLSVKRKRGEQPVEALLLASPAGKRVKRKLDLPESESKRSKSDEGTVVWRLVTSTHVRTVVETQVDASSAVPRTPTRRFHVSRTGGNVVLFEKHEIELQQATQQQRIPEPSACQPEVASNRTAEPPNQPTPPRKRPGAHAALPKAQAPSKPSSTANNDISPEVLAQFEKFSQEVESGLTPTRPVRPPQTISPAASKRRYRDRHPEQAAAADAAAAAVGKDPDAMDVDSTGGDYVYDTYVREVIMPDADGKLPEPQGSIGYIVLTEEDEDWWNGDEDTDKEFDTDDEDSNAEEYYANDYPEDELSEDDEFDRNAYRHYRGESDEEYDLDDEDEVEDEYGDEGDGPFSQRVPKARAVYWGTAGEV</sequence>
<name>A0A6A6JNH0_WESOR</name>
<dbReference type="GeneID" id="54553964"/>
<evidence type="ECO:0000313" key="5">
    <source>
        <dbReference type="Proteomes" id="UP000800097"/>
    </source>
</evidence>
<dbReference type="InterPro" id="IPR013883">
    <property type="entry name" value="TF_Iwr1_dom"/>
</dbReference>
<evidence type="ECO:0000313" key="4">
    <source>
        <dbReference type="EMBL" id="KAF2277794.1"/>
    </source>
</evidence>
<feature type="compositionally biased region" description="Polar residues" evidence="2">
    <location>
        <begin position="156"/>
        <end position="165"/>
    </location>
</feature>
<organism evidence="4 5">
    <name type="scientific">Westerdykella ornata</name>
    <dbReference type="NCBI Taxonomy" id="318751"/>
    <lineage>
        <taxon>Eukaryota</taxon>
        <taxon>Fungi</taxon>
        <taxon>Dikarya</taxon>
        <taxon>Ascomycota</taxon>
        <taxon>Pezizomycotina</taxon>
        <taxon>Dothideomycetes</taxon>
        <taxon>Pleosporomycetidae</taxon>
        <taxon>Pleosporales</taxon>
        <taxon>Sporormiaceae</taxon>
        <taxon>Westerdykella</taxon>
    </lineage>
</organism>
<feature type="domain" description="Transcription factor Iwr1" evidence="3">
    <location>
        <begin position="238"/>
        <end position="309"/>
    </location>
</feature>
<dbReference type="GO" id="GO:0006606">
    <property type="term" value="P:protein import into nucleus"/>
    <property type="evidence" value="ECO:0007669"/>
    <property type="project" value="InterPro"/>
</dbReference>
<dbReference type="AlphaFoldDB" id="A0A6A6JNH0"/>
<feature type="region of interest" description="Disordered" evidence="2">
    <location>
        <begin position="32"/>
        <end position="53"/>
    </location>
</feature>
<evidence type="ECO:0000256" key="1">
    <source>
        <dbReference type="ARBA" id="ARBA00010218"/>
    </source>
</evidence>
<reference evidence="4" key="1">
    <citation type="journal article" date="2020" name="Stud. Mycol.">
        <title>101 Dothideomycetes genomes: a test case for predicting lifestyles and emergence of pathogens.</title>
        <authorList>
            <person name="Haridas S."/>
            <person name="Albert R."/>
            <person name="Binder M."/>
            <person name="Bloem J."/>
            <person name="Labutti K."/>
            <person name="Salamov A."/>
            <person name="Andreopoulos B."/>
            <person name="Baker S."/>
            <person name="Barry K."/>
            <person name="Bills G."/>
            <person name="Bluhm B."/>
            <person name="Cannon C."/>
            <person name="Castanera R."/>
            <person name="Culley D."/>
            <person name="Daum C."/>
            <person name="Ezra D."/>
            <person name="Gonzalez J."/>
            <person name="Henrissat B."/>
            <person name="Kuo A."/>
            <person name="Liang C."/>
            <person name="Lipzen A."/>
            <person name="Lutzoni F."/>
            <person name="Magnuson J."/>
            <person name="Mondo S."/>
            <person name="Nolan M."/>
            <person name="Ohm R."/>
            <person name="Pangilinan J."/>
            <person name="Park H.-J."/>
            <person name="Ramirez L."/>
            <person name="Alfaro M."/>
            <person name="Sun H."/>
            <person name="Tritt A."/>
            <person name="Yoshinaga Y."/>
            <person name="Zwiers L.-H."/>
            <person name="Turgeon B."/>
            <person name="Goodwin S."/>
            <person name="Spatafora J."/>
            <person name="Crous P."/>
            <person name="Grigoriev I."/>
        </authorList>
    </citation>
    <scope>NUCLEOTIDE SEQUENCE</scope>
    <source>
        <strain evidence="4">CBS 379.55</strain>
    </source>
</reference>